<dbReference type="Gene3D" id="3.40.50.880">
    <property type="match status" value="1"/>
</dbReference>
<dbReference type="GO" id="GO:0005829">
    <property type="term" value="C:cytosol"/>
    <property type="evidence" value="ECO:0007669"/>
    <property type="project" value="TreeGrafter"/>
</dbReference>
<proteinExistence type="predicted"/>
<dbReference type="InterPro" id="IPR017926">
    <property type="entry name" value="GATASE"/>
</dbReference>
<dbReference type="CDD" id="cd01741">
    <property type="entry name" value="GATase1_1"/>
    <property type="match status" value="1"/>
</dbReference>
<dbReference type="NCBIfam" id="NF006562">
    <property type="entry name" value="PRK09065.1"/>
    <property type="match status" value="1"/>
</dbReference>
<dbReference type="InterPro" id="IPR044992">
    <property type="entry name" value="ChyE-like"/>
</dbReference>
<dbReference type="SUPFAM" id="SSF52317">
    <property type="entry name" value="Class I glutamine amidotransferase-like"/>
    <property type="match status" value="1"/>
</dbReference>
<sequence length="236" mass="25765">MKKLLIIKTGSTLPAIKQRYGDFEEQIINLLPLAAATVVQADAGLALPDDLTAIAGIIITGSHAMVTDYPDWSVALTGWLRRLRGSAMPVLGICYGHQLLAEAFGGKVDYHPGGEEIGTVQISLTPAGRQDALLGILPTVFRGYVSHSQTVVKLPPGAELLAKNNFEPHHAYVIDNHIWGVQFHPEFNAGIVRMYLEDDRDTLQQAGKNVDELMSAVQEHADGKHLLRQFWRLAAG</sequence>
<keyword evidence="3" id="KW-1185">Reference proteome</keyword>
<name>A0A1G9VAA6_9FIRM</name>
<feature type="domain" description="Glutamine amidotransferase" evidence="1">
    <location>
        <begin position="38"/>
        <end position="190"/>
    </location>
</feature>
<dbReference type="AlphaFoldDB" id="A0A1G9VAA6"/>
<evidence type="ECO:0000259" key="1">
    <source>
        <dbReference type="Pfam" id="PF00117"/>
    </source>
</evidence>
<dbReference type="STRING" id="146817.SAMN04488502_106225"/>
<protein>
    <submittedName>
        <fullName evidence="2">GMP synthase (Glutamine-hydrolysing)</fullName>
    </submittedName>
</protein>
<dbReference type="PROSITE" id="PS51273">
    <property type="entry name" value="GATASE_TYPE_1"/>
    <property type="match status" value="1"/>
</dbReference>
<dbReference type="Proteomes" id="UP000214880">
    <property type="component" value="Unassembled WGS sequence"/>
</dbReference>
<evidence type="ECO:0000313" key="3">
    <source>
        <dbReference type="Proteomes" id="UP000214880"/>
    </source>
</evidence>
<organism evidence="2 3">
    <name type="scientific">Dendrosporobacter quercicolus</name>
    <dbReference type="NCBI Taxonomy" id="146817"/>
    <lineage>
        <taxon>Bacteria</taxon>
        <taxon>Bacillati</taxon>
        <taxon>Bacillota</taxon>
        <taxon>Negativicutes</taxon>
        <taxon>Selenomonadales</taxon>
        <taxon>Sporomusaceae</taxon>
        <taxon>Dendrosporobacter</taxon>
    </lineage>
</organism>
<dbReference type="PANTHER" id="PTHR42695">
    <property type="entry name" value="GLUTAMINE AMIDOTRANSFERASE YLR126C-RELATED"/>
    <property type="match status" value="1"/>
</dbReference>
<dbReference type="OrthoDB" id="9813383at2"/>
<reference evidence="2 3" key="1">
    <citation type="submission" date="2016-10" db="EMBL/GenBank/DDBJ databases">
        <authorList>
            <person name="de Groot N.N."/>
        </authorList>
    </citation>
    <scope>NUCLEOTIDE SEQUENCE [LARGE SCALE GENOMIC DNA]</scope>
    <source>
        <strain evidence="2 3">DSM 1736</strain>
    </source>
</reference>
<accession>A0A1G9VAA6</accession>
<dbReference type="InterPro" id="IPR029062">
    <property type="entry name" value="Class_I_gatase-like"/>
</dbReference>
<dbReference type="EMBL" id="FNHB01000006">
    <property type="protein sequence ID" value="SDM69091.1"/>
    <property type="molecule type" value="Genomic_DNA"/>
</dbReference>
<gene>
    <name evidence="2" type="ORF">SAMN04488502_106225</name>
</gene>
<dbReference type="RefSeq" id="WP_092073952.1">
    <property type="nucleotide sequence ID" value="NZ_FNHB01000006.1"/>
</dbReference>
<dbReference type="PANTHER" id="PTHR42695:SF5">
    <property type="entry name" value="GLUTAMINE AMIDOTRANSFERASE YLR126C-RELATED"/>
    <property type="match status" value="1"/>
</dbReference>
<dbReference type="Pfam" id="PF00117">
    <property type="entry name" value="GATase"/>
    <property type="match status" value="1"/>
</dbReference>
<evidence type="ECO:0000313" key="2">
    <source>
        <dbReference type="EMBL" id="SDM69091.1"/>
    </source>
</evidence>